<feature type="compositionally biased region" description="Low complexity" evidence="1">
    <location>
        <begin position="72"/>
        <end position="98"/>
    </location>
</feature>
<protein>
    <submittedName>
        <fullName evidence="3">Uncharacterized protein</fullName>
    </submittedName>
</protein>
<evidence type="ECO:0000313" key="4">
    <source>
        <dbReference type="Proteomes" id="UP000234333"/>
    </source>
</evidence>
<accession>A0A2H1KIB3</accession>
<feature type="compositionally biased region" description="Polar residues" evidence="1">
    <location>
        <begin position="125"/>
        <end position="140"/>
    </location>
</feature>
<dbReference type="RefSeq" id="WP_101624885.1">
    <property type="nucleotide sequence ID" value="NZ_FXZC01000010.1"/>
</dbReference>
<feature type="compositionally biased region" description="Basic residues" evidence="1">
    <location>
        <begin position="197"/>
        <end position="213"/>
    </location>
</feature>
<dbReference type="AlphaFoldDB" id="A0A2H1KIB3"/>
<dbReference type="InterPro" id="IPR011047">
    <property type="entry name" value="Quinoprotein_ADH-like_sf"/>
</dbReference>
<evidence type="ECO:0000313" key="3">
    <source>
        <dbReference type="EMBL" id="SMX98952.1"/>
    </source>
</evidence>
<reference evidence="3 4" key="1">
    <citation type="submission" date="2017-03" db="EMBL/GenBank/DDBJ databases">
        <authorList>
            <person name="Afonso C.L."/>
            <person name="Miller P.J."/>
            <person name="Scott M.A."/>
            <person name="Spackman E."/>
            <person name="Goraichik I."/>
            <person name="Dimitrov K.M."/>
            <person name="Suarez D.L."/>
            <person name="Swayne D.E."/>
        </authorList>
    </citation>
    <scope>NUCLEOTIDE SEQUENCE [LARGE SCALE GENOMIC DNA]</scope>
    <source>
        <strain evidence="3 4">CIP 102111</strain>
    </source>
</reference>
<gene>
    <name evidence="3" type="ORF">BC102111_03286</name>
</gene>
<feature type="transmembrane region" description="Helical" evidence="2">
    <location>
        <begin position="214"/>
        <end position="237"/>
    </location>
</feature>
<evidence type="ECO:0000256" key="1">
    <source>
        <dbReference type="SAM" id="MobiDB-lite"/>
    </source>
</evidence>
<dbReference type="GeneID" id="99773555"/>
<feature type="region of interest" description="Disordered" evidence="1">
    <location>
        <begin position="70"/>
        <end position="213"/>
    </location>
</feature>
<keyword evidence="2" id="KW-0472">Membrane</keyword>
<dbReference type="Proteomes" id="UP000234333">
    <property type="component" value="Unassembled WGS sequence"/>
</dbReference>
<name>A0A2H1KIB3_9MICO</name>
<dbReference type="EMBL" id="FXZC01000010">
    <property type="protein sequence ID" value="SMX98952.1"/>
    <property type="molecule type" value="Genomic_DNA"/>
</dbReference>
<feature type="compositionally biased region" description="Polar residues" evidence="1">
    <location>
        <begin position="99"/>
        <end position="118"/>
    </location>
</feature>
<evidence type="ECO:0000256" key="2">
    <source>
        <dbReference type="SAM" id="Phobius"/>
    </source>
</evidence>
<keyword evidence="2" id="KW-1133">Transmembrane helix</keyword>
<dbReference type="SUPFAM" id="SSF50998">
    <property type="entry name" value="Quinoprotein alcohol dehydrogenase-like"/>
    <property type="match status" value="1"/>
</dbReference>
<organism evidence="3 4">
    <name type="scientific">Brevibacterium casei CIP 102111</name>
    <dbReference type="NCBI Taxonomy" id="1255625"/>
    <lineage>
        <taxon>Bacteria</taxon>
        <taxon>Bacillati</taxon>
        <taxon>Actinomycetota</taxon>
        <taxon>Actinomycetes</taxon>
        <taxon>Micrococcales</taxon>
        <taxon>Brevibacteriaceae</taxon>
        <taxon>Brevibacterium</taxon>
    </lineage>
</organism>
<proteinExistence type="predicted"/>
<keyword evidence="2" id="KW-0812">Transmembrane</keyword>
<feature type="compositionally biased region" description="Low complexity" evidence="1">
    <location>
        <begin position="141"/>
        <end position="161"/>
    </location>
</feature>
<sequence>MPRALISVSQDGYTYLSLDGATSRYSDTGQAMTYLGDYARATETPVSVTIDNGDQGVDVEIDAAGRIVPAQSTAPKEPAPAATAEAAAPGASAPAPTSQPDQPTPAAQSTTPAQSTPTEPAAQETDPTTTSASGVSPSSETAADAAPAAAMGTDPAPTTGADAGRAPESTEAAAGEEYPLGTPYSGPAAQTPPTQKPRQKPARKRPAGRKQRRLGRLTVPGLVLIGIAILMIGAFVIPNIVPTSAPESPQTINSDQQLDAASDLTVETTDDIVPTFENTPTWEAKIPGSASVTASDRGVLVVDGDKLEVLDSATGAVRYSGTVDQAPTFAVDTRIGGRAALLWQVGDSAQALFDGESTPKSYSLPPNTRISSAGTSVLVKSGNRLATFGEDGLIDVPTPESGSTPMAVENGELYSADFDGPVVATNIESGDKRDIELEAPADGLRIIKWISAGHGKVIALWGEQGASTNSGHRIQLVVHSLDDGSILSTVTTTTDIVGEMSWVRGQGGQRAYIGPYLFDLETGLLLADTTRADVNLSEPRGTIVPCTIDNEAACLIAGQTAYRSDTRLLAVTDNGNQAIVDGVDSTIRAYPKRPQTANG</sequence>